<feature type="region of interest" description="Disordered" evidence="1">
    <location>
        <begin position="43"/>
        <end position="85"/>
    </location>
</feature>
<dbReference type="PANTHER" id="PTHR34672">
    <property type="entry name" value="POLLEN-SPECIFIC ARABINOGALACTA PROTEIN BAN102"/>
    <property type="match status" value="1"/>
</dbReference>
<dbReference type="PANTHER" id="PTHR34672:SF2">
    <property type="entry name" value="ARABINOGALACTAN PROTEIN 23"/>
    <property type="match status" value="1"/>
</dbReference>
<dbReference type="Proteomes" id="UP000327085">
    <property type="component" value="Chromosome 7"/>
</dbReference>
<accession>A0A5E4GBJ4</accession>
<organism evidence="4 5">
    <name type="scientific">Prunus dulcis</name>
    <name type="common">Almond</name>
    <name type="synonym">Amygdalus dulcis</name>
    <dbReference type="NCBI Taxonomy" id="3755"/>
    <lineage>
        <taxon>Eukaryota</taxon>
        <taxon>Viridiplantae</taxon>
        <taxon>Streptophyta</taxon>
        <taxon>Embryophyta</taxon>
        <taxon>Tracheophyta</taxon>
        <taxon>Spermatophyta</taxon>
        <taxon>Magnoliopsida</taxon>
        <taxon>eudicotyledons</taxon>
        <taxon>Gunneridae</taxon>
        <taxon>Pentapetalae</taxon>
        <taxon>rosids</taxon>
        <taxon>fabids</taxon>
        <taxon>Rosales</taxon>
        <taxon>Rosaceae</taxon>
        <taxon>Amygdaloideae</taxon>
        <taxon>Amygdaleae</taxon>
        <taxon>Prunus</taxon>
    </lineage>
</organism>
<keyword evidence="2" id="KW-0812">Transmembrane</keyword>
<keyword evidence="3" id="KW-0732">Signal</keyword>
<evidence type="ECO:0000256" key="1">
    <source>
        <dbReference type="SAM" id="MobiDB-lite"/>
    </source>
</evidence>
<feature type="transmembrane region" description="Helical" evidence="2">
    <location>
        <begin position="85"/>
        <end position="105"/>
    </location>
</feature>
<dbReference type="InterPro" id="IPR044702">
    <property type="entry name" value="AGP23/40"/>
</dbReference>
<dbReference type="Gramene" id="VVA37189">
    <property type="protein sequence ID" value="VVA37189"/>
    <property type="gene ID" value="Prudul26B002959"/>
</dbReference>
<dbReference type="OMA" id="KDAHAPK"/>
<feature type="chain" id="PRO_5023101427" evidence="3">
    <location>
        <begin position="23"/>
        <end position="106"/>
    </location>
</feature>
<evidence type="ECO:0000256" key="2">
    <source>
        <dbReference type="SAM" id="Phobius"/>
    </source>
</evidence>
<proteinExistence type="predicted"/>
<protein>
    <submittedName>
        <fullName evidence="4">PREDICTED: arabinogalactan peptide 23</fullName>
    </submittedName>
</protein>
<evidence type="ECO:0000313" key="4">
    <source>
        <dbReference type="EMBL" id="VVA37189.1"/>
    </source>
</evidence>
<keyword evidence="2" id="KW-1133">Transmembrane helix</keyword>
<dbReference type="AlphaFoldDB" id="A0A5E4GBJ4"/>
<sequence>MEMKKIALAIIVVAAFVSVVLAADLPKDPLAAAAAAVGAATPKASAAPVGSAGTTTSSAASPTPSSATGTPLSAHAPSPSGAASAMPVVGSLAGAFLMSFFGYYLQ</sequence>
<reference evidence="5" key="1">
    <citation type="journal article" date="2020" name="Plant J.">
        <title>Transposons played a major role in the diversification between the closely related almond and peach genomes: results from the almond genome sequence.</title>
        <authorList>
            <person name="Alioto T."/>
            <person name="Alexiou K.G."/>
            <person name="Bardil A."/>
            <person name="Barteri F."/>
            <person name="Castanera R."/>
            <person name="Cruz F."/>
            <person name="Dhingra A."/>
            <person name="Duval H."/>
            <person name="Fernandez I Marti A."/>
            <person name="Frias L."/>
            <person name="Galan B."/>
            <person name="Garcia J.L."/>
            <person name="Howad W."/>
            <person name="Gomez-Garrido J."/>
            <person name="Gut M."/>
            <person name="Julca I."/>
            <person name="Morata J."/>
            <person name="Puigdomenech P."/>
            <person name="Ribeca P."/>
            <person name="Rubio Cabetas M.J."/>
            <person name="Vlasova A."/>
            <person name="Wirthensohn M."/>
            <person name="Garcia-Mas J."/>
            <person name="Gabaldon T."/>
            <person name="Casacuberta J.M."/>
            <person name="Arus P."/>
        </authorList>
    </citation>
    <scope>NUCLEOTIDE SEQUENCE [LARGE SCALE GENOMIC DNA]</scope>
    <source>
        <strain evidence="5">cv. Texas</strain>
    </source>
</reference>
<keyword evidence="2" id="KW-0472">Membrane</keyword>
<feature type="signal peptide" evidence="3">
    <location>
        <begin position="1"/>
        <end position="22"/>
    </location>
</feature>
<name>A0A5E4GBJ4_PRUDU</name>
<evidence type="ECO:0000256" key="3">
    <source>
        <dbReference type="SAM" id="SignalP"/>
    </source>
</evidence>
<dbReference type="EMBL" id="CABIKO010000514">
    <property type="protein sequence ID" value="VVA37189.1"/>
    <property type="molecule type" value="Genomic_DNA"/>
</dbReference>
<dbReference type="InParanoid" id="A0A5E4GBJ4"/>
<gene>
    <name evidence="4" type="ORF">ALMOND_2B002959</name>
</gene>
<evidence type="ECO:0000313" key="5">
    <source>
        <dbReference type="Proteomes" id="UP000327085"/>
    </source>
</evidence>